<evidence type="ECO:0000313" key="2">
    <source>
        <dbReference type="EMBL" id="CAK0819782.1"/>
    </source>
</evidence>
<keyword evidence="3" id="KW-1185">Reference proteome</keyword>
<feature type="region of interest" description="Disordered" evidence="1">
    <location>
        <begin position="28"/>
        <end position="103"/>
    </location>
</feature>
<reference evidence="2" key="1">
    <citation type="submission" date="2023-10" db="EMBL/GenBank/DDBJ databases">
        <authorList>
            <person name="Chen Y."/>
            <person name="Shah S."/>
            <person name="Dougan E. K."/>
            <person name="Thang M."/>
            <person name="Chan C."/>
        </authorList>
    </citation>
    <scope>NUCLEOTIDE SEQUENCE [LARGE SCALE GENOMIC DNA]</scope>
</reference>
<evidence type="ECO:0000313" key="3">
    <source>
        <dbReference type="Proteomes" id="UP001189429"/>
    </source>
</evidence>
<feature type="compositionally biased region" description="Low complexity" evidence="1">
    <location>
        <begin position="91"/>
        <end position="103"/>
    </location>
</feature>
<gene>
    <name evidence="2" type="ORF">PCOR1329_LOCUS21692</name>
</gene>
<protein>
    <submittedName>
        <fullName evidence="2">Uncharacterized protein</fullName>
    </submittedName>
</protein>
<comment type="caution">
    <text evidence="2">The sequence shown here is derived from an EMBL/GenBank/DDBJ whole genome shotgun (WGS) entry which is preliminary data.</text>
</comment>
<dbReference type="EMBL" id="CAUYUJ010007169">
    <property type="protein sequence ID" value="CAK0819782.1"/>
    <property type="molecule type" value="Genomic_DNA"/>
</dbReference>
<proteinExistence type="predicted"/>
<dbReference type="Proteomes" id="UP001189429">
    <property type="component" value="Unassembled WGS sequence"/>
</dbReference>
<organism evidence="2 3">
    <name type="scientific">Prorocentrum cordatum</name>
    <dbReference type="NCBI Taxonomy" id="2364126"/>
    <lineage>
        <taxon>Eukaryota</taxon>
        <taxon>Sar</taxon>
        <taxon>Alveolata</taxon>
        <taxon>Dinophyceae</taxon>
        <taxon>Prorocentrales</taxon>
        <taxon>Prorocentraceae</taxon>
        <taxon>Prorocentrum</taxon>
    </lineage>
</organism>
<evidence type="ECO:0000256" key="1">
    <source>
        <dbReference type="SAM" id="MobiDB-lite"/>
    </source>
</evidence>
<name>A0ABN9RKU9_9DINO</name>
<accession>A0ABN9RKU9</accession>
<feature type="compositionally biased region" description="Basic and acidic residues" evidence="1">
    <location>
        <begin position="41"/>
        <end position="57"/>
    </location>
</feature>
<sequence>MMRQRMATSTMQNIWIPRVVLLKRPPRRLADGDGQALDGLLDARPHVRQRRAEEPGRPARSRGRSEPVASGVPSAPVRAEEPSGRASSCRATDAATVTTVHAT</sequence>